<dbReference type="SUPFAM" id="SSF140453">
    <property type="entry name" value="EsxAB dimer-like"/>
    <property type="match status" value="1"/>
</dbReference>
<dbReference type="Pfam" id="PF06013">
    <property type="entry name" value="WXG100"/>
    <property type="match status" value="1"/>
</dbReference>
<accession>A0A916S1U2</accession>
<dbReference type="EMBL" id="BMEY01000011">
    <property type="protein sequence ID" value="GGA79760.1"/>
    <property type="molecule type" value="Genomic_DNA"/>
</dbReference>
<sequence>MSIVKGTIEQERINQTHVQIKEIVDAYQETNQEVARITQNVKENWVGEGRDEFETQYKLLISKIDDFGDALRDVYDMLVEAEAQYATADDQIRQQFDMAMEG</sequence>
<proteinExistence type="predicted"/>
<protein>
    <recommendedName>
        <fullName evidence="3">WXG100 family type VII secretion target</fullName>
    </recommendedName>
</protein>
<organism evidence="1 2">
    <name type="scientific">Ornithinibacillus halotolerans</name>
    <dbReference type="NCBI Taxonomy" id="1274357"/>
    <lineage>
        <taxon>Bacteria</taxon>
        <taxon>Bacillati</taxon>
        <taxon>Bacillota</taxon>
        <taxon>Bacilli</taxon>
        <taxon>Bacillales</taxon>
        <taxon>Bacillaceae</taxon>
        <taxon>Ornithinibacillus</taxon>
    </lineage>
</organism>
<name>A0A916S1U2_9BACI</name>
<comment type="caution">
    <text evidence="1">The sequence shown here is derived from an EMBL/GenBank/DDBJ whole genome shotgun (WGS) entry which is preliminary data.</text>
</comment>
<dbReference type="Gene3D" id="1.10.287.1060">
    <property type="entry name" value="ESAT-6-like"/>
    <property type="match status" value="1"/>
</dbReference>
<reference evidence="1" key="2">
    <citation type="submission" date="2020-09" db="EMBL/GenBank/DDBJ databases">
        <authorList>
            <person name="Sun Q."/>
            <person name="Zhou Y."/>
        </authorList>
    </citation>
    <scope>NUCLEOTIDE SEQUENCE</scope>
    <source>
        <strain evidence="1">CGMCC 1.12408</strain>
    </source>
</reference>
<evidence type="ECO:0008006" key="3">
    <source>
        <dbReference type="Google" id="ProtNLM"/>
    </source>
</evidence>
<reference evidence="1" key="1">
    <citation type="journal article" date="2014" name="Int. J. Syst. Evol. Microbiol.">
        <title>Complete genome sequence of Corynebacterium casei LMG S-19264T (=DSM 44701T), isolated from a smear-ripened cheese.</title>
        <authorList>
            <consortium name="US DOE Joint Genome Institute (JGI-PGF)"/>
            <person name="Walter F."/>
            <person name="Albersmeier A."/>
            <person name="Kalinowski J."/>
            <person name="Ruckert C."/>
        </authorList>
    </citation>
    <scope>NUCLEOTIDE SEQUENCE</scope>
    <source>
        <strain evidence="1">CGMCC 1.12408</strain>
    </source>
</reference>
<dbReference type="Proteomes" id="UP000613512">
    <property type="component" value="Unassembled WGS sequence"/>
</dbReference>
<gene>
    <name evidence="1" type="ORF">GCM10008025_23950</name>
</gene>
<evidence type="ECO:0000313" key="2">
    <source>
        <dbReference type="Proteomes" id="UP000613512"/>
    </source>
</evidence>
<dbReference type="RefSeq" id="WP_188384900.1">
    <property type="nucleotide sequence ID" value="NZ_BMEY01000011.1"/>
</dbReference>
<dbReference type="InterPro" id="IPR010310">
    <property type="entry name" value="T7SS_ESAT-6-like"/>
</dbReference>
<keyword evidence="2" id="KW-1185">Reference proteome</keyword>
<evidence type="ECO:0000313" key="1">
    <source>
        <dbReference type="EMBL" id="GGA79760.1"/>
    </source>
</evidence>
<dbReference type="AlphaFoldDB" id="A0A916S1U2"/>
<dbReference type="InterPro" id="IPR036689">
    <property type="entry name" value="ESAT-6-like_sf"/>
</dbReference>